<keyword evidence="1" id="KW-1133">Transmembrane helix</keyword>
<feature type="transmembrane region" description="Helical" evidence="1">
    <location>
        <begin position="49"/>
        <end position="73"/>
    </location>
</feature>
<keyword evidence="1" id="KW-0472">Membrane</keyword>
<dbReference type="EMBL" id="BK057795">
    <property type="protein sequence ID" value="DAE92238.1"/>
    <property type="molecule type" value="Genomic_DNA"/>
</dbReference>
<sequence length="75" mass="9252">MTRRFFTYFSTFINIFNEIEYNNKNKKMFVHIDKNVYIMYNLNITLLQLCYIQITILLNLLTVLFFYNMYIIIEG</sequence>
<protein>
    <submittedName>
        <fullName evidence="2">Uncharacterized protein</fullName>
    </submittedName>
</protein>
<name>A0A8S5RS02_9CAUD</name>
<accession>A0A8S5RS02</accession>
<proteinExistence type="predicted"/>
<evidence type="ECO:0000313" key="2">
    <source>
        <dbReference type="EMBL" id="DAE92238.1"/>
    </source>
</evidence>
<organism evidence="2">
    <name type="scientific">Siphoviridae sp. ctES717</name>
    <dbReference type="NCBI Taxonomy" id="2827564"/>
    <lineage>
        <taxon>Viruses</taxon>
        <taxon>Duplodnaviria</taxon>
        <taxon>Heunggongvirae</taxon>
        <taxon>Uroviricota</taxon>
        <taxon>Caudoviricetes</taxon>
    </lineage>
</organism>
<evidence type="ECO:0000256" key="1">
    <source>
        <dbReference type="SAM" id="Phobius"/>
    </source>
</evidence>
<reference evidence="2" key="1">
    <citation type="journal article" date="2021" name="Proc. Natl. Acad. Sci. U.S.A.">
        <title>A Catalog of Tens of Thousands of Viruses from Human Metagenomes Reveals Hidden Associations with Chronic Diseases.</title>
        <authorList>
            <person name="Tisza M.J."/>
            <person name="Buck C.B."/>
        </authorList>
    </citation>
    <scope>NUCLEOTIDE SEQUENCE</scope>
    <source>
        <strain evidence="2">CtES717</strain>
    </source>
</reference>
<keyword evidence="1" id="KW-0812">Transmembrane</keyword>